<dbReference type="PANTHER" id="PTHR33734">
    <property type="entry name" value="LYSM DOMAIN-CONTAINING GPI-ANCHORED PROTEIN 2"/>
    <property type="match status" value="1"/>
</dbReference>
<feature type="domain" description="LysM" evidence="1">
    <location>
        <begin position="52"/>
        <end position="96"/>
    </location>
</feature>
<comment type="caution">
    <text evidence="2">The sequence shown here is derived from an EMBL/GenBank/DDBJ whole genome shotgun (WGS) entry which is preliminary data.</text>
</comment>
<keyword evidence="2" id="KW-0378">Hydrolase</keyword>
<dbReference type="PANTHER" id="PTHR33734:SF22">
    <property type="entry name" value="MEMBRANE-BOUND LYTIC MUREIN TRANSGLYCOSYLASE D"/>
    <property type="match status" value="1"/>
</dbReference>
<keyword evidence="3" id="KW-1185">Reference proteome</keyword>
<dbReference type="InterPro" id="IPR036779">
    <property type="entry name" value="LysM_dom_sf"/>
</dbReference>
<organism evidence="2 3">
    <name type="scientific">Clostridium magnum DSM 2767</name>
    <dbReference type="NCBI Taxonomy" id="1121326"/>
    <lineage>
        <taxon>Bacteria</taxon>
        <taxon>Bacillati</taxon>
        <taxon>Bacillota</taxon>
        <taxon>Clostridia</taxon>
        <taxon>Eubacteriales</taxon>
        <taxon>Clostridiaceae</taxon>
        <taxon>Clostridium</taxon>
    </lineage>
</organism>
<protein>
    <submittedName>
        <fullName evidence="2">Putative peptidoglycan endopeptidase LytE</fullName>
        <ecNumber evidence="2">3.4.-.-</ecNumber>
    </submittedName>
</protein>
<dbReference type="PATRIC" id="fig|1121326.3.peg.4216"/>
<dbReference type="EC" id="3.4.-.-" evidence="2"/>
<evidence type="ECO:0000313" key="3">
    <source>
        <dbReference type="Proteomes" id="UP000076603"/>
    </source>
</evidence>
<dbReference type="SMART" id="SM00257">
    <property type="entry name" value="LysM"/>
    <property type="match status" value="3"/>
</dbReference>
<dbReference type="InterPro" id="IPR011042">
    <property type="entry name" value="6-blade_b-propeller_TolB-like"/>
</dbReference>
<evidence type="ECO:0000259" key="1">
    <source>
        <dbReference type="PROSITE" id="PS51782"/>
    </source>
</evidence>
<dbReference type="Gene3D" id="2.120.10.30">
    <property type="entry name" value="TolB, C-terminal domain"/>
    <property type="match status" value="1"/>
</dbReference>
<dbReference type="OrthoDB" id="9811296at2"/>
<dbReference type="Proteomes" id="UP000076603">
    <property type="component" value="Unassembled WGS sequence"/>
</dbReference>
<dbReference type="Pfam" id="PF07676">
    <property type="entry name" value="PD40"/>
    <property type="match status" value="1"/>
</dbReference>
<dbReference type="EMBL" id="LWAE01000005">
    <property type="protein sequence ID" value="KZL90389.1"/>
    <property type="molecule type" value="Genomic_DNA"/>
</dbReference>
<gene>
    <name evidence="2" type="primary">lytE</name>
    <name evidence="2" type="ORF">CLMAG_41600</name>
</gene>
<dbReference type="CDD" id="cd00118">
    <property type="entry name" value="LysM"/>
    <property type="match status" value="3"/>
</dbReference>
<reference evidence="2 3" key="1">
    <citation type="submission" date="2016-04" db="EMBL/GenBank/DDBJ databases">
        <title>Genome sequence of Clostridium magnum DSM 2767.</title>
        <authorList>
            <person name="Poehlein A."/>
            <person name="Uhlig R."/>
            <person name="Fischer R."/>
            <person name="Bahl H."/>
            <person name="Daniel R."/>
        </authorList>
    </citation>
    <scope>NUCLEOTIDE SEQUENCE [LARGE SCALE GENOMIC DNA]</scope>
    <source>
        <strain evidence="2 3">DSM 2767</strain>
    </source>
</reference>
<dbReference type="InterPro" id="IPR011659">
    <property type="entry name" value="WD40"/>
</dbReference>
<feature type="domain" description="LysM" evidence="1">
    <location>
        <begin position="3"/>
        <end position="47"/>
    </location>
</feature>
<dbReference type="PROSITE" id="PS51782">
    <property type="entry name" value="LYSM"/>
    <property type="match status" value="3"/>
</dbReference>
<dbReference type="Gene3D" id="3.10.350.10">
    <property type="entry name" value="LysM domain"/>
    <property type="match status" value="3"/>
</dbReference>
<dbReference type="Pfam" id="PF01476">
    <property type="entry name" value="LysM"/>
    <property type="match status" value="3"/>
</dbReference>
<dbReference type="InterPro" id="IPR018392">
    <property type="entry name" value="LysM"/>
</dbReference>
<dbReference type="STRING" id="1121326.CLMAG_41600"/>
<dbReference type="AlphaFoldDB" id="A0A162RUC2"/>
<evidence type="ECO:0000313" key="2">
    <source>
        <dbReference type="EMBL" id="KZL90389.1"/>
    </source>
</evidence>
<dbReference type="RefSeq" id="WP_066626611.1">
    <property type="nucleotide sequence ID" value="NZ_FQXL01000008.1"/>
</dbReference>
<feature type="domain" description="LysM" evidence="1">
    <location>
        <begin position="101"/>
        <end position="150"/>
    </location>
</feature>
<dbReference type="GO" id="GO:0016787">
    <property type="term" value="F:hydrolase activity"/>
    <property type="evidence" value="ECO:0007669"/>
    <property type="project" value="UniProtKB-KW"/>
</dbReference>
<sequence length="466" mass="51683">MQVFYTVRSGDTLNNIARRFNIPLISLINSNNLTAPYTIYIGQQLSMPPGVTTYVVKPGESIFSISQIYGVPTSIIIEANGIAPPYIIVPGQILIIPQGVPYYIVRPGDTLYKIAAKYNVILNGQPRPELIIKANPGLTPSIIPGMTIAIPYPPPGGTGRLAVILNDGIESYLGLYEPNTGKLSTMSIDQASETSRIFWSPNQNRIAYVGNSGIISIIDFTTMKVSKIDQITVPGFIDWAPDSKRIVYSDNKIIRIYDVLNNTFKTINCSGTSHVQWFPNGTELLYEAKDKSNISQLYKNNLDGTNETQITNNTNWPLNNVRLSPNGKFVLWTTPGASISEIYTMELATRNIYKIPGGPEAKNYYPTWSPDSTKIAYSSTQFINGKYYSLIRLTGAKGEGDSTVAISSCYSTPVTWSPDSRKIAYLSGCRDEYRPVEVWSIDIIKLVPINILSGFTFYNLDWSPTR</sequence>
<dbReference type="SUPFAM" id="SSF82171">
    <property type="entry name" value="DPP6 N-terminal domain-like"/>
    <property type="match status" value="1"/>
</dbReference>
<accession>A0A162RUC2</accession>
<name>A0A162RUC2_9CLOT</name>
<dbReference type="SUPFAM" id="SSF54106">
    <property type="entry name" value="LysM domain"/>
    <property type="match status" value="3"/>
</dbReference>
<proteinExistence type="predicted"/>